<dbReference type="RefSeq" id="WP_264808191.1">
    <property type="nucleotide sequence ID" value="NZ_CP110226.1"/>
</dbReference>
<feature type="transmembrane region" description="Helical" evidence="1">
    <location>
        <begin position="717"/>
        <end position="738"/>
    </location>
</feature>
<feature type="transmembrane region" description="Helical" evidence="1">
    <location>
        <begin position="654"/>
        <end position="671"/>
    </location>
</feature>
<feature type="transmembrane region" description="Helical" evidence="1">
    <location>
        <begin position="691"/>
        <end position="711"/>
    </location>
</feature>
<keyword evidence="1" id="KW-0472">Membrane</keyword>
<sequence>MKLKTQTVWLFLLPVIGIIGVILYVQATNNQRELENQLIRSIEASKNEIARALGDYYDRVDAYFMQHGAAISATSEDTRSESQKLTKINSFKPRYTNGRILIGNFQPKDSLAIRIDAIFKKDLVINIDSIVNDLNIQNLLLPLQLENNSTTNTANNSDTTLVIDLEIPIVELLRKQETNKIFEQFFLTDESGNIIYPNTEYGVSLFKPKDLKIDTLGVTHAGASMVPISYSEQDSRAYVSPLQINSLKLYAVGVISEDTHQKVGLRLNFTVISIFLLFLAVLIAMIPVLGVMNLSKGDNLTQSKVIQVGLSLLLLSVVIGVAFAQFKNRPDDIKPKIDIVENLAKSLRDSLLIYQGLMEDMILKDKWEEQNGNYNELIWFRENGFVQQIYYRGTNQSLDFRDSPSSVDLSTRVYYSYFHDSRKERADNSVFLNSHYSRFDGELESVISKNYFKNDSLKKEGVRAITFRLTTNADTSENFRFLAFKKSGKILLKSKKITSPIDNINEGINSEKWMEISSLMENNQHSSQEIRTSLYLNGYQYTGILKKIQNVAYDEDIWLLFLVNTNLTHSFASLVSAEALVLVLLYFLSLLFSLVVQKNTRRFRNNHGTKSFLFTWLEPSAANLPRLNYLVISHGLYAVLLLHCYYSFPIHHLHFLALMIYSGFLVSFVNLTTAIGTDPSLDFTEFKLKKYSVRALILGGVVILLLLWIWIKVPNVLKPALLLTGLAAISILLWFYLIKPLKLVLYNENLTLPLFLGIWFLAIGFLPGYFIMSKTQQFEQQIWDADHEQVVADPVQNETTRIYEESRRNSLSLILDPFDDKIRSFIAPNLGVIQNTLDNPQILKPSKWAIIQHSMLVMLFFILFLILAKQLQSIIFFPIQVAKTKPDQLQQKRIFLTCPDSTSAVNHVKNHLDEPESLQVIDLSVEDTLDKIELVKDKKTYLFVNFHCRQDQLLIAKQIGTEKYRQKQVIIASGKTWHETFSNLKPIANQVLFSEAFSDFIFLLLPLDADCYAAESQDSNYPGYVKAKNEEDLRLSLAKFADIWSELNFQEKLVCHEFALERFLNKARINTIKELFKKGILVEKTPDPESIGSDPKAALWKRNEFFSRLFQFYILTHVSEEEIKSFRDFESKNGNSHLIQVSALSFVLICFALIGIFNRSFFDQVYAYLTGSIGLIGSMYTILNSGFTKLKFGKPKEE</sequence>
<evidence type="ECO:0000313" key="3">
    <source>
        <dbReference type="Proteomes" id="UP001163156"/>
    </source>
</evidence>
<name>A0ABY6MDB7_9BACT</name>
<evidence type="ECO:0000313" key="2">
    <source>
        <dbReference type="EMBL" id="UZD21722.1"/>
    </source>
</evidence>
<feature type="transmembrane region" description="Helical" evidence="1">
    <location>
        <begin position="7"/>
        <end position="27"/>
    </location>
</feature>
<feature type="transmembrane region" description="Helical" evidence="1">
    <location>
        <begin position="269"/>
        <end position="293"/>
    </location>
</feature>
<feature type="transmembrane region" description="Helical" evidence="1">
    <location>
        <begin position="1137"/>
        <end position="1159"/>
    </location>
</feature>
<evidence type="ECO:0000256" key="1">
    <source>
        <dbReference type="SAM" id="Phobius"/>
    </source>
</evidence>
<keyword evidence="1" id="KW-0812">Transmembrane</keyword>
<proteinExistence type="predicted"/>
<feature type="transmembrane region" description="Helical" evidence="1">
    <location>
        <begin position="571"/>
        <end position="596"/>
    </location>
</feature>
<keyword evidence="3" id="KW-1185">Reference proteome</keyword>
<feature type="transmembrane region" description="Helical" evidence="1">
    <location>
        <begin position="305"/>
        <end position="326"/>
    </location>
</feature>
<feature type="transmembrane region" description="Helical" evidence="1">
    <location>
        <begin position="627"/>
        <end position="648"/>
    </location>
</feature>
<protein>
    <submittedName>
        <fullName evidence="2">Uncharacterized protein</fullName>
    </submittedName>
</protein>
<reference evidence="2" key="1">
    <citation type="submission" date="2022-10" db="EMBL/GenBank/DDBJ databases">
        <title>Algoriphagus sp. a novel bacteria isolate from halophytes salicornia europaea.</title>
        <authorList>
            <person name="Peng Y."/>
            <person name="Jiang L."/>
            <person name="Lee J."/>
        </authorList>
    </citation>
    <scope>NUCLEOTIDE SEQUENCE</scope>
    <source>
        <strain evidence="2">TR-M5</strain>
    </source>
</reference>
<feature type="transmembrane region" description="Helical" evidence="1">
    <location>
        <begin position="750"/>
        <end position="771"/>
    </location>
</feature>
<accession>A0ABY6MDB7</accession>
<dbReference type="Proteomes" id="UP001163156">
    <property type="component" value="Chromosome"/>
</dbReference>
<feature type="transmembrane region" description="Helical" evidence="1">
    <location>
        <begin position="1165"/>
        <end position="1183"/>
    </location>
</feature>
<keyword evidence="1" id="KW-1133">Transmembrane helix</keyword>
<organism evidence="2 3">
    <name type="scientific">Algoriphagus halophytocola</name>
    <dbReference type="NCBI Taxonomy" id="2991499"/>
    <lineage>
        <taxon>Bacteria</taxon>
        <taxon>Pseudomonadati</taxon>
        <taxon>Bacteroidota</taxon>
        <taxon>Cytophagia</taxon>
        <taxon>Cytophagales</taxon>
        <taxon>Cyclobacteriaceae</taxon>
        <taxon>Algoriphagus</taxon>
    </lineage>
</organism>
<dbReference type="EMBL" id="CP110226">
    <property type="protein sequence ID" value="UZD21722.1"/>
    <property type="molecule type" value="Genomic_DNA"/>
</dbReference>
<feature type="transmembrane region" description="Helical" evidence="1">
    <location>
        <begin position="848"/>
        <end position="868"/>
    </location>
</feature>
<gene>
    <name evidence="2" type="ORF">OM944_13735</name>
</gene>